<proteinExistence type="predicted"/>
<organism evidence="2 3">
    <name type="scientific">Microcystis aeruginosa NIES-44</name>
    <dbReference type="NCBI Taxonomy" id="449439"/>
    <lineage>
        <taxon>Bacteria</taxon>
        <taxon>Bacillati</taxon>
        <taxon>Cyanobacteriota</taxon>
        <taxon>Cyanophyceae</taxon>
        <taxon>Oscillatoriophycideae</taxon>
        <taxon>Chroococcales</taxon>
        <taxon>Microcystaceae</taxon>
        <taxon>Microcystis</taxon>
    </lineage>
</organism>
<protein>
    <recommendedName>
        <fullName evidence="1">DUF4332 domain-containing protein</fullName>
    </recommendedName>
</protein>
<gene>
    <name evidence="2" type="ORF">N44_04181</name>
</gene>
<dbReference type="InterPro" id="IPR025567">
    <property type="entry name" value="DUF4332"/>
</dbReference>
<evidence type="ECO:0000313" key="2">
    <source>
        <dbReference type="EMBL" id="GAL95326.1"/>
    </source>
</evidence>
<dbReference type="Proteomes" id="UP000030321">
    <property type="component" value="Unassembled WGS sequence"/>
</dbReference>
<evidence type="ECO:0000313" key="3">
    <source>
        <dbReference type="Proteomes" id="UP000030321"/>
    </source>
</evidence>
<dbReference type="AlphaFoldDB" id="A0A0A1W1D5"/>
<dbReference type="RefSeq" id="WP_045361729.1">
    <property type="nucleotide sequence ID" value="NZ_BBPA01000070.1"/>
</dbReference>
<accession>A0A0A1W1D5</accession>
<dbReference type="EMBL" id="BBPA01000070">
    <property type="protein sequence ID" value="GAL95326.1"/>
    <property type="molecule type" value="Genomic_DNA"/>
</dbReference>
<comment type="caution">
    <text evidence="2">The sequence shown here is derived from an EMBL/GenBank/DDBJ whole genome shotgun (WGS) entry which is preliminary data.</text>
</comment>
<evidence type="ECO:0000259" key="1">
    <source>
        <dbReference type="Pfam" id="PF14229"/>
    </source>
</evidence>
<name>A0A0A1W1D5_MICAE</name>
<dbReference type="Pfam" id="PF14229">
    <property type="entry name" value="DUF4332"/>
    <property type="match status" value="1"/>
</dbReference>
<sequence>MNRSQLIHRQSWLIEHLPGLSDQDCQKLKDCGIDTTAQLLQKVLPQLGKEKLAVRMQIQAKHINKWGAMAELASIPAVGCQYCGLLVHAGIASIPQLAQTSIQQLHRQILRFQVANLQRRDLCPDIAVMLAWIEQAKILTRELK</sequence>
<feature type="domain" description="DUF4332" evidence="1">
    <location>
        <begin position="19"/>
        <end position="137"/>
    </location>
</feature>
<reference evidence="3" key="1">
    <citation type="journal article" date="2015" name="Genome">
        <title>Whole Genome Sequence of the Non-Microcystin-Producing Microcystis aeruginosa Strain NIES-44.</title>
        <authorList>
            <person name="Okano K."/>
            <person name="Miyata N."/>
            <person name="Ozaki Y."/>
        </authorList>
    </citation>
    <scope>NUCLEOTIDE SEQUENCE [LARGE SCALE GENOMIC DNA]</scope>
    <source>
        <strain evidence="3">NIES-44</strain>
    </source>
</reference>